<proteinExistence type="predicted"/>
<accession>A0A2V1D480</accession>
<sequence>MAITGHFHPSDSPTFYEQLSRCQGIAEVTKIVQHALTVDVIHGFAETKGAGTKVHCPLPDECTVVLVKGSVRLDDENKDITEKHVGLQTRGSKTLTALSDSTVIWFPSVCCWDTSECALARKGQCRRAPGITVPRDPKNPMWWEVDTSKPKGFWKRKNKTDEKCVPS</sequence>
<evidence type="ECO:0000313" key="1">
    <source>
        <dbReference type="EMBL" id="PVH92805.1"/>
    </source>
</evidence>
<dbReference type="AlphaFoldDB" id="A0A2V1D480"/>
<dbReference type="OrthoDB" id="4709110at2759"/>
<dbReference type="Proteomes" id="UP000244855">
    <property type="component" value="Unassembled WGS sequence"/>
</dbReference>
<evidence type="ECO:0000313" key="2">
    <source>
        <dbReference type="Proteomes" id="UP000244855"/>
    </source>
</evidence>
<gene>
    <name evidence="1" type="ORF">DM02DRAFT_733485</name>
</gene>
<name>A0A2V1D480_9PLEO</name>
<reference evidence="1 2" key="1">
    <citation type="journal article" date="2018" name="Sci. Rep.">
        <title>Comparative genomics provides insights into the lifestyle and reveals functional heterogeneity of dark septate endophytic fungi.</title>
        <authorList>
            <person name="Knapp D.G."/>
            <person name="Nemeth J.B."/>
            <person name="Barry K."/>
            <person name="Hainaut M."/>
            <person name="Henrissat B."/>
            <person name="Johnson J."/>
            <person name="Kuo A."/>
            <person name="Lim J.H.P."/>
            <person name="Lipzen A."/>
            <person name="Nolan M."/>
            <person name="Ohm R.A."/>
            <person name="Tamas L."/>
            <person name="Grigoriev I.V."/>
            <person name="Spatafora J.W."/>
            <person name="Nagy L.G."/>
            <person name="Kovacs G.M."/>
        </authorList>
    </citation>
    <scope>NUCLEOTIDE SEQUENCE [LARGE SCALE GENOMIC DNA]</scope>
    <source>
        <strain evidence="1 2">DSE2036</strain>
    </source>
</reference>
<protein>
    <submittedName>
        <fullName evidence="1">Uncharacterized protein</fullName>
    </submittedName>
</protein>
<organism evidence="1 2">
    <name type="scientific">Periconia macrospinosa</name>
    <dbReference type="NCBI Taxonomy" id="97972"/>
    <lineage>
        <taxon>Eukaryota</taxon>
        <taxon>Fungi</taxon>
        <taxon>Dikarya</taxon>
        <taxon>Ascomycota</taxon>
        <taxon>Pezizomycotina</taxon>
        <taxon>Dothideomycetes</taxon>
        <taxon>Pleosporomycetidae</taxon>
        <taxon>Pleosporales</taxon>
        <taxon>Massarineae</taxon>
        <taxon>Periconiaceae</taxon>
        <taxon>Periconia</taxon>
    </lineage>
</organism>
<keyword evidence="2" id="KW-1185">Reference proteome</keyword>
<dbReference type="EMBL" id="KZ805646">
    <property type="protein sequence ID" value="PVH92805.1"/>
    <property type="molecule type" value="Genomic_DNA"/>
</dbReference>